<proteinExistence type="predicted"/>
<dbReference type="InterPro" id="IPR013083">
    <property type="entry name" value="Znf_RING/FYVE/PHD"/>
</dbReference>
<dbReference type="PROSITE" id="PS51698">
    <property type="entry name" value="U_BOX"/>
    <property type="match status" value="1"/>
</dbReference>
<accession>A0AAV6L892</accession>
<evidence type="ECO:0000313" key="11">
    <source>
        <dbReference type="Proteomes" id="UP000823749"/>
    </source>
</evidence>
<dbReference type="Gene3D" id="3.30.40.10">
    <property type="entry name" value="Zinc/RING finger domain, C3HC4 (zinc finger)"/>
    <property type="match status" value="1"/>
</dbReference>
<dbReference type="InterPro" id="IPR011989">
    <property type="entry name" value="ARM-like"/>
</dbReference>
<comment type="catalytic activity">
    <reaction evidence="1">
        <text>S-ubiquitinyl-[E2 ubiquitin-conjugating enzyme]-L-cysteine + [acceptor protein]-L-lysine = [E2 ubiquitin-conjugating enzyme]-L-cysteine + N(6)-ubiquitinyl-[acceptor protein]-L-lysine.</text>
        <dbReference type="EC" id="2.3.2.27"/>
    </reaction>
</comment>
<dbReference type="InterPro" id="IPR000225">
    <property type="entry name" value="Armadillo"/>
</dbReference>
<feature type="repeat" description="ARM" evidence="7">
    <location>
        <begin position="430"/>
        <end position="459"/>
    </location>
</feature>
<evidence type="ECO:0000256" key="3">
    <source>
        <dbReference type="ARBA" id="ARBA00012483"/>
    </source>
</evidence>
<dbReference type="Proteomes" id="UP000823749">
    <property type="component" value="Chromosome 2"/>
</dbReference>
<reference evidence="10" key="1">
    <citation type="submission" date="2020-08" db="EMBL/GenBank/DDBJ databases">
        <title>Plant Genome Project.</title>
        <authorList>
            <person name="Zhang R.-G."/>
        </authorList>
    </citation>
    <scope>NUCLEOTIDE SEQUENCE</scope>
    <source>
        <strain evidence="10">WSP0</strain>
        <tissue evidence="10">Leaf</tissue>
    </source>
</reference>
<organism evidence="10 11">
    <name type="scientific">Rhododendron griersonianum</name>
    <dbReference type="NCBI Taxonomy" id="479676"/>
    <lineage>
        <taxon>Eukaryota</taxon>
        <taxon>Viridiplantae</taxon>
        <taxon>Streptophyta</taxon>
        <taxon>Embryophyta</taxon>
        <taxon>Tracheophyta</taxon>
        <taxon>Spermatophyta</taxon>
        <taxon>Magnoliopsida</taxon>
        <taxon>eudicotyledons</taxon>
        <taxon>Gunneridae</taxon>
        <taxon>Pentapetalae</taxon>
        <taxon>asterids</taxon>
        <taxon>Ericales</taxon>
        <taxon>Ericaceae</taxon>
        <taxon>Ericoideae</taxon>
        <taxon>Rhodoreae</taxon>
        <taxon>Rhododendron</taxon>
    </lineage>
</organism>
<dbReference type="InterPro" id="IPR003613">
    <property type="entry name" value="Ubox_domain"/>
</dbReference>
<keyword evidence="4" id="KW-0808">Transferase</keyword>
<evidence type="ECO:0000256" key="7">
    <source>
        <dbReference type="PROSITE-ProRule" id="PRU00259"/>
    </source>
</evidence>
<keyword evidence="6" id="KW-0833">Ubl conjugation pathway</keyword>
<keyword evidence="5" id="KW-0677">Repeat</keyword>
<dbReference type="EMBL" id="JACTNZ010000002">
    <property type="protein sequence ID" value="KAG5560986.1"/>
    <property type="molecule type" value="Genomic_DNA"/>
</dbReference>
<evidence type="ECO:0000256" key="8">
    <source>
        <dbReference type="SAM" id="MobiDB-lite"/>
    </source>
</evidence>
<comment type="pathway">
    <text evidence="2">Protein modification; protein ubiquitination.</text>
</comment>
<evidence type="ECO:0000313" key="10">
    <source>
        <dbReference type="EMBL" id="KAG5560986.1"/>
    </source>
</evidence>
<evidence type="ECO:0000256" key="2">
    <source>
        <dbReference type="ARBA" id="ARBA00004906"/>
    </source>
</evidence>
<dbReference type="PANTHER" id="PTHR23315">
    <property type="entry name" value="U BOX DOMAIN-CONTAINING"/>
    <property type="match status" value="1"/>
</dbReference>
<comment type="caution">
    <text evidence="10">The sequence shown here is derived from an EMBL/GenBank/DDBJ whole genome shotgun (WGS) entry which is preliminary data.</text>
</comment>
<evidence type="ECO:0000256" key="5">
    <source>
        <dbReference type="ARBA" id="ARBA00022737"/>
    </source>
</evidence>
<dbReference type="GO" id="GO:0016567">
    <property type="term" value="P:protein ubiquitination"/>
    <property type="evidence" value="ECO:0007669"/>
    <property type="project" value="InterPro"/>
</dbReference>
<dbReference type="SMART" id="SM00504">
    <property type="entry name" value="Ubox"/>
    <property type="match status" value="1"/>
</dbReference>
<name>A0AAV6L892_9ERIC</name>
<dbReference type="SMART" id="SM00185">
    <property type="entry name" value="ARM"/>
    <property type="match status" value="3"/>
</dbReference>
<dbReference type="SUPFAM" id="SSF57850">
    <property type="entry name" value="RING/U-box"/>
    <property type="match status" value="1"/>
</dbReference>
<feature type="region of interest" description="Disordered" evidence="8">
    <location>
        <begin position="1"/>
        <end position="20"/>
    </location>
</feature>
<protein>
    <recommendedName>
        <fullName evidence="3">RING-type E3 ubiquitin transferase</fullName>
        <ecNumber evidence="3">2.3.2.27</ecNumber>
    </recommendedName>
</protein>
<dbReference type="PANTHER" id="PTHR23315:SF265">
    <property type="entry name" value="U-BOX DOMAIN-CONTAINING PROTEIN 46-RELATED"/>
    <property type="match status" value="1"/>
</dbReference>
<feature type="domain" description="U-box" evidence="9">
    <location>
        <begin position="83"/>
        <end position="180"/>
    </location>
</feature>
<keyword evidence="11" id="KW-1185">Reference proteome</keyword>
<dbReference type="Gene3D" id="1.25.10.10">
    <property type="entry name" value="Leucine-rich Repeat Variant"/>
    <property type="match status" value="1"/>
</dbReference>
<dbReference type="EC" id="2.3.2.27" evidence="3"/>
<dbReference type="PROSITE" id="PS50176">
    <property type="entry name" value="ARM_REPEAT"/>
    <property type="match status" value="1"/>
</dbReference>
<gene>
    <name evidence="10" type="ORF">RHGRI_004120</name>
</gene>
<dbReference type="GO" id="GO:0061630">
    <property type="term" value="F:ubiquitin protein ligase activity"/>
    <property type="evidence" value="ECO:0007669"/>
    <property type="project" value="UniProtKB-EC"/>
</dbReference>
<evidence type="ECO:0000259" key="9">
    <source>
        <dbReference type="PROSITE" id="PS51698"/>
    </source>
</evidence>
<dbReference type="AlphaFoldDB" id="A0AAV6L892"/>
<evidence type="ECO:0000256" key="6">
    <source>
        <dbReference type="ARBA" id="ARBA00022786"/>
    </source>
</evidence>
<evidence type="ECO:0000256" key="1">
    <source>
        <dbReference type="ARBA" id="ARBA00000900"/>
    </source>
</evidence>
<evidence type="ECO:0000256" key="4">
    <source>
        <dbReference type="ARBA" id="ARBA00022679"/>
    </source>
</evidence>
<dbReference type="SUPFAM" id="SSF48371">
    <property type="entry name" value="ARM repeat"/>
    <property type="match status" value="1"/>
</dbReference>
<sequence length="499" mass="54910">MANPEDTSPDSRNAKKPTPTELKKELEKLIKLILNEDDYTVHELNKAICILSSLKEKNARGNETTDEAIMVVSSLRELKIKESVPKEFKRPMSGEIMGDPVVVASGQLSQARNVGIVIRDGHSNDIRMAETYNCPSIEECFRQGHKTRPKTKQELTNSLLTPNNLLKNIIDSVLDNKAVFKLLEPLDVPGNACLNLDLQPDIITTVRNILISNLLKNIIDSLLDKMMSSSLSDQKSSAKTLRQLTKQYPLSRDLFGNEAVSKLLEPLDVPDNACLDLDLQLDIITTVFNISLPQGNKKVVAENLFVIPILINALRTGTSQTKSNAAAAIFRLSELDSNKTLIHESGALGPLIRLVGEGNSETMTDVCAAMFMLCWDGANTVAHREKAVSDGAVRVILRKVKDDDFLDLLLPVLATFSSLPSAAEEMRKMGAVGCLLKIMESGDKDSNAVKSCAAILRNICLYDKDELKEVKQEEAANGTIASVALRGTQKGRKKRHWIV</sequence>
<dbReference type="InterPro" id="IPR016024">
    <property type="entry name" value="ARM-type_fold"/>
</dbReference>